<dbReference type="PANTHER" id="PTHR33048:SF159">
    <property type="entry name" value="MEMBRANE PROTEIN, PUTATIVE (AFU_ORTHOLOGUE AFUA_5G02860)-RELATED"/>
    <property type="match status" value="1"/>
</dbReference>
<keyword evidence="4 7" id="KW-0472">Membrane</keyword>
<feature type="domain" description="Rhodopsin" evidence="8">
    <location>
        <begin position="2"/>
        <end position="175"/>
    </location>
</feature>
<evidence type="ECO:0000256" key="5">
    <source>
        <dbReference type="ARBA" id="ARBA00038359"/>
    </source>
</evidence>
<keyword evidence="2 7" id="KW-0812">Transmembrane</keyword>
<dbReference type="PANTHER" id="PTHR33048">
    <property type="entry name" value="PTH11-LIKE INTEGRAL MEMBRANE PROTEIN (AFU_ORTHOLOGUE AFUA_5G11245)"/>
    <property type="match status" value="1"/>
</dbReference>
<reference evidence="10" key="1">
    <citation type="submission" date="2017-02" db="EMBL/GenBank/DDBJ databases">
        <authorList>
            <person name="Tafer H."/>
            <person name="Lopandic K."/>
        </authorList>
    </citation>
    <scope>NUCLEOTIDE SEQUENCE [LARGE SCALE GENOMIC DNA]</scope>
    <source>
        <strain evidence="10">CBS 366.77</strain>
    </source>
</reference>
<feature type="transmembrane region" description="Helical" evidence="7">
    <location>
        <begin position="74"/>
        <end position="100"/>
    </location>
</feature>
<protein>
    <recommendedName>
        <fullName evidence="8">Rhodopsin domain-containing protein</fullName>
    </recommendedName>
</protein>
<evidence type="ECO:0000313" key="9">
    <source>
        <dbReference type="EMBL" id="RJE23222.1"/>
    </source>
</evidence>
<keyword evidence="3 7" id="KW-1133">Transmembrane helix</keyword>
<accession>A0A3A2ZJC3</accession>
<dbReference type="AlphaFoldDB" id="A0A3A2ZJC3"/>
<evidence type="ECO:0000256" key="3">
    <source>
        <dbReference type="ARBA" id="ARBA00022989"/>
    </source>
</evidence>
<dbReference type="GO" id="GO:0016020">
    <property type="term" value="C:membrane"/>
    <property type="evidence" value="ECO:0007669"/>
    <property type="project" value="UniProtKB-SubCell"/>
</dbReference>
<evidence type="ECO:0000259" key="8">
    <source>
        <dbReference type="Pfam" id="PF20684"/>
    </source>
</evidence>
<evidence type="ECO:0000256" key="2">
    <source>
        <dbReference type="ARBA" id="ARBA00022692"/>
    </source>
</evidence>
<evidence type="ECO:0000256" key="7">
    <source>
        <dbReference type="SAM" id="Phobius"/>
    </source>
</evidence>
<comment type="caution">
    <text evidence="9">The sequence shown here is derived from an EMBL/GenBank/DDBJ whole genome shotgun (WGS) entry which is preliminary data.</text>
</comment>
<comment type="subcellular location">
    <subcellularLocation>
        <location evidence="1">Membrane</location>
        <topology evidence="1">Multi-pass membrane protein</topology>
    </subcellularLocation>
</comment>
<feature type="region of interest" description="Disordered" evidence="6">
    <location>
        <begin position="184"/>
        <end position="211"/>
    </location>
</feature>
<evidence type="ECO:0000256" key="4">
    <source>
        <dbReference type="ARBA" id="ARBA00023136"/>
    </source>
</evidence>
<organism evidence="9 10">
    <name type="scientific">Aspergillus sclerotialis</name>
    <dbReference type="NCBI Taxonomy" id="2070753"/>
    <lineage>
        <taxon>Eukaryota</taxon>
        <taxon>Fungi</taxon>
        <taxon>Dikarya</taxon>
        <taxon>Ascomycota</taxon>
        <taxon>Pezizomycotina</taxon>
        <taxon>Eurotiomycetes</taxon>
        <taxon>Eurotiomycetidae</taxon>
        <taxon>Eurotiales</taxon>
        <taxon>Aspergillaceae</taxon>
        <taxon>Aspergillus</taxon>
        <taxon>Aspergillus subgen. Polypaecilum</taxon>
    </lineage>
</organism>
<dbReference type="InterPro" id="IPR049326">
    <property type="entry name" value="Rhodopsin_dom_fungi"/>
</dbReference>
<feature type="transmembrane region" description="Helical" evidence="7">
    <location>
        <begin position="157"/>
        <end position="177"/>
    </location>
</feature>
<dbReference type="InterPro" id="IPR052337">
    <property type="entry name" value="SAT4-like"/>
</dbReference>
<name>A0A3A2ZJC3_9EURO</name>
<keyword evidence="10" id="KW-1185">Reference proteome</keyword>
<feature type="compositionally biased region" description="Low complexity" evidence="6">
    <location>
        <begin position="198"/>
        <end position="209"/>
    </location>
</feature>
<gene>
    <name evidence="9" type="ORF">PHISCL_04426</name>
</gene>
<comment type="similarity">
    <text evidence="5">Belongs to the SAT4 family.</text>
</comment>
<dbReference type="Pfam" id="PF20684">
    <property type="entry name" value="Fung_rhodopsin"/>
    <property type="match status" value="1"/>
</dbReference>
<evidence type="ECO:0000313" key="10">
    <source>
        <dbReference type="Proteomes" id="UP000266188"/>
    </source>
</evidence>
<sequence>MVMYGPTAFLTKVSLLWIMTRVFKPYRNAVIFIYIFTAIMLAYYIPAVIVKIRICSPIKKFWIPSTEGSCLDEAAIILADAVMSVVSDLIVLTLPLPLTMKLQMPFKKKMRVMAILGAGGLACVSSIVRLILIVQTGASADGTYSFMRINMFGNAEIAIGIICACLPSISALVSRIYHEYSSKKTSQSSDHEMSNHKPSASSSGPARSWSRAEPRCKSRLSQLDPGSEPDCLGQNPKIETCVECGVLPEDRNGMIEGMGIMKTVDVDVSSYVSPSK</sequence>
<dbReference type="OrthoDB" id="5342292at2759"/>
<evidence type="ECO:0000256" key="6">
    <source>
        <dbReference type="SAM" id="MobiDB-lite"/>
    </source>
</evidence>
<proteinExistence type="inferred from homology"/>
<feature type="transmembrane region" description="Helical" evidence="7">
    <location>
        <begin position="30"/>
        <end position="54"/>
    </location>
</feature>
<dbReference type="STRING" id="2070753.A0A3A2ZJC3"/>
<evidence type="ECO:0000256" key="1">
    <source>
        <dbReference type="ARBA" id="ARBA00004141"/>
    </source>
</evidence>
<feature type="transmembrane region" description="Helical" evidence="7">
    <location>
        <begin position="112"/>
        <end position="137"/>
    </location>
</feature>
<dbReference type="Proteomes" id="UP000266188">
    <property type="component" value="Unassembled WGS sequence"/>
</dbReference>
<dbReference type="EMBL" id="MVGC01000130">
    <property type="protein sequence ID" value="RJE23222.1"/>
    <property type="molecule type" value="Genomic_DNA"/>
</dbReference>